<gene>
    <name evidence="3" type="ORF">HW532_08360</name>
</gene>
<evidence type="ECO:0000256" key="1">
    <source>
        <dbReference type="ARBA" id="ARBA00038310"/>
    </source>
</evidence>
<dbReference type="RefSeq" id="WP_213163946.1">
    <property type="nucleotide sequence ID" value="NZ_CP058214.1"/>
</dbReference>
<evidence type="ECO:0000313" key="3">
    <source>
        <dbReference type="EMBL" id="QPC42710.1"/>
    </source>
</evidence>
<dbReference type="InterPro" id="IPR006680">
    <property type="entry name" value="Amidohydro-rel"/>
</dbReference>
<accession>A0A7S8C3J1</accession>
<dbReference type="EMBL" id="CP058214">
    <property type="protein sequence ID" value="QPC42710.1"/>
    <property type="molecule type" value="Genomic_DNA"/>
</dbReference>
<dbReference type="InterPro" id="IPR032466">
    <property type="entry name" value="Metal_Hydrolase"/>
</dbReference>
<evidence type="ECO:0000259" key="2">
    <source>
        <dbReference type="Pfam" id="PF04909"/>
    </source>
</evidence>
<organism evidence="3 4">
    <name type="scientific">Kaustia mangrovi</name>
    <dbReference type="NCBI Taxonomy" id="2593653"/>
    <lineage>
        <taxon>Bacteria</taxon>
        <taxon>Pseudomonadati</taxon>
        <taxon>Pseudomonadota</taxon>
        <taxon>Alphaproteobacteria</taxon>
        <taxon>Hyphomicrobiales</taxon>
        <taxon>Parvibaculaceae</taxon>
        <taxon>Kaustia</taxon>
    </lineage>
</organism>
<dbReference type="GO" id="GO:0016787">
    <property type="term" value="F:hydrolase activity"/>
    <property type="evidence" value="ECO:0007669"/>
    <property type="project" value="UniProtKB-KW"/>
</dbReference>
<reference evidence="3 4" key="1">
    <citation type="submission" date="2020-06" db="EMBL/GenBank/DDBJ databases">
        <title>Genome sequence of 2 isolates from Red Sea Mangroves.</title>
        <authorList>
            <person name="Sefrji F."/>
            <person name="Michoud G."/>
            <person name="Merlino G."/>
            <person name="Daffonchio D."/>
        </authorList>
    </citation>
    <scope>NUCLEOTIDE SEQUENCE [LARGE SCALE GENOMIC DNA]</scope>
    <source>
        <strain evidence="3 4">R1DC25</strain>
    </source>
</reference>
<comment type="similarity">
    <text evidence="1">Belongs to the metallo-dependent hydrolases superfamily.</text>
</comment>
<sequence length="308" mass="34939">MDADFPIVDAHHHLWDLGRNYYPWLSDRPEKDFFLGDYSALKRDFLPADYRRATQGYNVVATVHVEAEWDRSRQVAETEWLHEVAAETGMPDAVVGHAWLADDNCEEVLAGHAAFPLMRGIRSKPVTAPSPDRIEKGAAGTMQDPRWRAGFRLLHRYGLTYDLRVPFWHLPEAAEIAALCPETPMVLNHTGFPWDRSEGGLKAWREAMRIIAEAPHVSLKISELGLRDEPWELDGNRRVVLEAIDIFGIDRCMFASNLPVSALRADFATIVEGISSMVADFPREDREKLFTLNAARFYRLDLPASASR</sequence>
<dbReference type="Pfam" id="PF04909">
    <property type="entry name" value="Amidohydro_2"/>
    <property type="match status" value="1"/>
</dbReference>
<dbReference type="Gene3D" id="3.20.20.140">
    <property type="entry name" value="Metal-dependent hydrolases"/>
    <property type="match status" value="1"/>
</dbReference>
<evidence type="ECO:0000313" key="4">
    <source>
        <dbReference type="Proteomes" id="UP000593594"/>
    </source>
</evidence>
<dbReference type="SUPFAM" id="SSF51556">
    <property type="entry name" value="Metallo-dependent hydrolases"/>
    <property type="match status" value="1"/>
</dbReference>
<dbReference type="PANTHER" id="PTHR43569:SF1">
    <property type="entry name" value="BLL3371 PROTEIN"/>
    <property type="match status" value="1"/>
</dbReference>
<feature type="domain" description="Amidohydrolase-related" evidence="2">
    <location>
        <begin position="8"/>
        <end position="300"/>
    </location>
</feature>
<proteinExistence type="inferred from homology"/>
<keyword evidence="3" id="KW-0378">Hydrolase</keyword>
<dbReference type="Proteomes" id="UP000593594">
    <property type="component" value="Chromosome"/>
</dbReference>
<dbReference type="InterPro" id="IPR052350">
    <property type="entry name" value="Metallo-dep_Lactonases"/>
</dbReference>
<dbReference type="PANTHER" id="PTHR43569">
    <property type="entry name" value="AMIDOHYDROLASE"/>
    <property type="match status" value="1"/>
</dbReference>
<keyword evidence="4" id="KW-1185">Reference proteome</keyword>
<dbReference type="AlphaFoldDB" id="A0A7S8C3J1"/>
<name>A0A7S8C3J1_9HYPH</name>
<dbReference type="KEGG" id="kmn:HW532_08360"/>
<protein>
    <submittedName>
        <fullName evidence="3">Amidohydrolase family protein</fullName>
    </submittedName>
</protein>